<sequence>MLNIQRIVCNMFQENCYIVSDDTKECVIIDCGAFYEEEKKEITNYIRDNQLIPKHLLCTHAHIDHNFGNYAICKEFGLKPEVCINDKILMHKLKEQAYTFIGLTYNEEIPEVEKYLKEADTISFGTHCFSILQTPGHTPGSVLFYCKDESIAFSGDTLFRMSIGRTDFEFGSYNEIINSLKKIASSLPAETIILPGHGDKTTLKDEITYNPYFK</sequence>
<dbReference type="GO" id="GO:0046872">
    <property type="term" value="F:metal ion binding"/>
    <property type="evidence" value="ECO:0007669"/>
    <property type="project" value="UniProtKB-KW"/>
</dbReference>
<evidence type="ECO:0000313" key="7">
    <source>
        <dbReference type="Proteomes" id="UP000036951"/>
    </source>
</evidence>
<gene>
    <name evidence="6" type="ORF">ACU52_09005</name>
</gene>
<dbReference type="Proteomes" id="UP000036951">
    <property type="component" value="Unassembled WGS sequence"/>
</dbReference>
<name>A0A8E1QWY5_9BACT</name>
<dbReference type="Pfam" id="PF00753">
    <property type="entry name" value="Lactamase_B"/>
    <property type="match status" value="1"/>
</dbReference>
<evidence type="ECO:0000313" key="6">
    <source>
        <dbReference type="EMBL" id="KOO68238.1"/>
    </source>
</evidence>
<dbReference type="AlphaFoldDB" id="A0A8E1QWY5"/>
<reference evidence="6 7" key="1">
    <citation type="submission" date="2015-06" db="EMBL/GenBank/DDBJ databases">
        <title>Prevotella sp. 109, sp. nov., a novel member of the family Prevotellaceae isolated from human faeces.</title>
        <authorList>
            <person name="Shkoporov A.N."/>
            <person name="Chaplin A.V."/>
            <person name="Kafarskaia L.I."/>
            <person name="Efimov B.A."/>
        </authorList>
    </citation>
    <scope>NUCLEOTIDE SEQUENCE [LARGE SCALE GENOMIC DNA]</scope>
    <source>
        <strain evidence="6 7">109</strain>
    </source>
</reference>
<comment type="caution">
    <text evidence="6">The sequence shown here is derived from an EMBL/GenBank/DDBJ whole genome shotgun (WGS) entry which is preliminary data.</text>
</comment>
<dbReference type="SUPFAM" id="SSF56281">
    <property type="entry name" value="Metallo-hydrolase/oxidoreductase"/>
    <property type="match status" value="1"/>
</dbReference>
<evidence type="ECO:0000256" key="3">
    <source>
        <dbReference type="ARBA" id="ARBA00022801"/>
    </source>
</evidence>
<keyword evidence="2" id="KW-0479">Metal-binding</keyword>
<evidence type="ECO:0000256" key="1">
    <source>
        <dbReference type="ARBA" id="ARBA00001947"/>
    </source>
</evidence>
<dbReference type="EMBL" id="LFQU01000016">
    <property type="protein sequence ID" value="KOO68238.1"/>
    <property type="molecule type" value="Genomic_DNA"/>
</dbReference>
<dbReference type="PANTHER" id="PTHR46233:SF3">
    <property type="entry name" value="HYDROXYACYLGLUTATHIONE HYDROLASE GLOC"/>
    <property type="match status" value="1"/>
</dbReference>
<keyword evidence="3" id="KW-0378">Hydrolase</keyword>
<keyword evidence="4" id="KW-0862">Zinc</keyword>
<feature type="domain" description="Metallo-beta-lactamase" evidence="5">
    <location>
        <begin position="13"/>
        <end position="197"/>
    </location>
</feature>
<dbReference type="SMART" id="SM00849">
    <property type="entry name" value="Lactamase_B"/>
    <property type="match status" value="1"/>
</dbReference>
<dbReference type="GO" id="GO:0016787">
    <property type="term" value="F:hydrolase activity"/>
    <property type="evidence" value="ECO:0007669"/>
    <property type="project" value="UniProtKB-KW"/>
</dbReference>
<dbReference type="InterPro" id="IPR036866">
    <property type="entry name" value="RibonucZ/Hydroxyglut_hydro"/>
</dbReference>
<accession>A0A8E1QWY5</accession>
<dbReference type="PANTHER" id="PTHR46233">
    <property type="entry name" value="HYDROXYACYLGLUTATHIONE HYDROLASE GLOC"/>
    <property type="match status" value="1"/>
</dbReference>
<dbReference type="CDD" id="cd06262">
    <property type="entry name" value="metallo-hydrolase-like_MBL-fold"/>
    <property type="match status" value="1"/>
</dbReference>
<dbReference type="InterPro" id="IPR051453">
    <property type="entry name" value="MBL_Glyoxalase_II"/>
</dbReference>
<keyword evidence="7" id="KW-1185">Reference proteome</keyword>
<evidence type="ECO:0000256" key="2">
    <source>
        <dbReference type="ARBA" id="ARBA00022723"/>
    </source>
</evidence>
<protein>
    <submittedName>
        <fullName evidence="6">Metallo-beta-lactamase</fullName>
    </submittedName>
</protein>
<proteinExistence type="predicted"/>
<organism evidence="6 7">
    <name type="scientific">Xylanibacter rarus</name>
    <dbReference type="NCBI Taxonomy" id="1676614"/>
    <lineage>
        <taxon>Bacteria</taxon>
        <taxon>Pseudomonadati</taxon>
        <taxon>Bacteroidota</taxon>
        <taxon>Bacteroidia</taxon>
        <taxon>Bacteroidales</taxon>
        <taxon>Prevotellaceae</taxon>
        <taxon>Xylanibacter</taxon>
    </lineage>
</organism>
<dbReference type="RefSeq" id="WP_053398559.1">
    <property type="nucleotide sequence ID" value="NZ_DAWCKJ010000077.1"/>
</dbReference>
<evidence type="ECO:0000256" key="4">
    <source>
        <dbReference type="ARBA" id="ARBA00022833"/>
    </source>
</evidence>
<dbReference type="OrthoDB" id="9802248at2"/>
<comment type="cofactor">
    <cofactor evidence="1">
        <name>Zn(2+)</name>
        <dbReference type="ChEBI" id="CHEBI:29105"/>
    </cofactor>
</comment>
<dbReference type="InterPro" id="IPR001279">
    <property type="entry name" value="Metallo-B-lactamas"/>
</dbReference>
<evidence type="ECO:0000259" key="5">
    <source>
        <dbReference type="SMART" id="SM00849"/>
    </source>
</evidence>
<dbReference type="Gene3D" id="3.60.15.10">
    <property type="entry name" value="Ribonuclease Z/Hydroxyacylglutathione hydrolase-like"/>
    <property type="match status" value="1"/>
</dbReference>